<gene>
    <name evidence="1" type="primary">dnaX_1</name>
    <name evidence="1" type="ORF">Pla8534_26230</name>
</gene>
<dbReference type="RefSeq" id="WP_145053537.1">
    <property type="nucleotide sequence ID" value="NZ_CP036433.1"/>
</dbReference>
<dbReference type="GO" id="GO:0003887">
    <property type="term" value="F:DNA-directed DNA polymerase activity"/>
    <property type="evidence" value="ECO:0007669"/>
    <property type="project" value="UniProtKB-EC"/>
</dbReference>
<keyword evidence="1" id="KW-0808">Transferase</keyword>
<sequence>MWCGVEGHDEVVDRFRRALARGRLASSFLFVGPPGVGKRLFAERLAQTFLCSQQPEELLAPCGSCPNCRQVLAGSHPDLEIVVKPEGSSVIPVELFIGRRQHRMQEGLCHAISLKPMQGRRKVAIIDDADFFNEEGANCLLKTLEEPPPRSVLILVGASEQRQLPTIRSRCQTVRFGPLEPAVVAQLLVEQGEAEAETAQAAAALAGGSLAYARRFLDPELLEFRELLYRQLQSPAVHHGDFPKTLAAFVEAAGKEAPLRRARMREIFRFAAEFYRHLLHAQSGSDLPSDTVLQQAIAGVQRHWRHGEEAAALALECCLSAEEHVFANANQTSLLEWWVNELTVIARSGAPLLSFHEPRC</sequence>
<protein>
    <submittedName>
        <fullName evidence="1">DNA polymerase III subunit tau</fullName>
        <ecNumber evidence="1">2.7.7.7</ecNumber>
    </submittedName>
</protein>
<dbReference type="EMBL" id="CP036433">
    <property type="protein sequence ID" value="QDU94815.1"/>
    <property type="molecule type" value="Genomic_DNA"/>
</dbReference>
<dbReference type="Proteomes" id="UP000317648">
    <property type="component" value="Chromosome"/>
</dbReference>
<dbReference type="AlphaFoldDB" id="A0A518DSK1"/>
<dbReference type="OrthoDB" id="9810148at2"/>
<evidence type="ECO:0000313" key="2">
    <source>
        <dbReference type="Proteomes" id="UP000317648"/>
    </source>
</evidence>
<dbReference type="InterPro" id="IPR004622">
    <property type="entry name" value="DNA_pol_HolB"/>
</dbReference>
<dbReference type="NCBIfam" id="TIGR00678">
    <property type="entry name" value="holB"/>
    <property type="match status" value="1"/>
</dbReference>
<accession>A0A518DSK1</accession>
<dbReference type="EC" id="2.7.7.7" evidence="1"/>
<dbReference type="PANTHER" id="PTHR11669">
    <property type="entry name" value="REPLICATION FACTOR C / DNA POLYMERASE III GAMMA-TAU SUBUNIT"/>
    <property type="match status" value="1"/>
</dbReference>
<dbReference type="GO" id="GO:0006261">
    <property type="term" value="P:DNA-templated DNA replication"/>
    <property type="evidence" value="ECO:0007669"/>
    <property type="project" value="TreeGrafter"/>
</dbReference>
<dbReference type="InterPro" id="IPR027417">
    <property type="entry name" value="P-loop_NTPase"/>
</dbReference>
<name>A0A518DSK1_9BACT</name>
<reference evidence="1 2" key="1">
    <citation type="submission" date="2019-02" db="EMBL/GenBank/DDBJ databases">
        <title>Deep-cultivation of Planctomycetes and their phenomic and genomic characterization uncovers novel biology.</title>
        <authorList>
            <person name="Wiegand S."/>
            <person name="Jogler M."/>
            <person name="Boedeker C."/>
            <person name="Pinto D."/>
            <person name="Vollmers J."/>
            <person name="Rivas-Marin E."/>
            <person name="Kohn T."/>
            <person name="Peeters S.H."/>
            <person name="Heuer A."/>
            <person name="Rast P."/>
            <person name="Oberbeckmann S."/>
            <person name="Bunk B."/>
            <person name="Jeske O."/>
            <person name="Meyerdierks A."/>
            <person name="Storesund J.E."/>
            <person name="Kallscheuer N."/>
            <person name="Luecker S."/>
            <person name="Lage O.M."/>
            <person name="Pohl T."/>
            <person name="Merkel B.J."/>
            <person name="Hornburger P."/>
            <person name="Mueller R.-W."/>
            <person name="Bruemmer F."/>
            <person name="Labrenz M."/>
            <person name="Spormann A.M."/>
            <person name="Op den Camp H."/>
            <person name="Overmann J."/>
            <person name="Amann R."/>
            <person name="Jetten M.S.M."/>
            <person name="Mascher T."/>
            <person name="Medema M.H."/>
            <person name="Devos D.P."/>
            <person name="Kaster A.-K."/>
            <person name="Ovreas L."/>
            <person name="Rohde M."/>
            <person name="Galperin M.Y."/>
            <person name="Jogler C."/>
        </authorList>
    </citation>
    <scope>NUCLEOTIDE SEQUENCE [LARGE SCALE GENOMIC DNA]</scope>
    <source>
        <strain evidence="1 2">Pla85_3_4</strain>
    </source>
</reference>
<keyword evidence="2" id="KW-1185">Reference proteome</keyword>
<dbReference type="InterPro" id="IPR050238">
    <property type="entry name" value="DNA_Rep/Repair_Clamp_Loader"/>
</dbReference>
<dbReference type="KEGG" id="lcre:Pla8534_26230"/>
<dbReference type="GO" id="GO:0008408">
    <property type="term" value="F:3'-5' exonuclease activity"/>
    <property type="evidence" value="ECO:0007669"/>
    <property type="project" value="InterPro"/>
</dbReference>
<dbReference type="Pfam" id="PF13177">
    <property type="entry name" value="DNA_pol3_delta2"/>
    <property type="match status" value="1"/>
</dbReference>
<dbReference type="Gene3D" id="3.40.50.300">
    <property type="entry name" value="P-loop containing nucleotide triphosphate hydrolases"/>
    <property type="match status" value="1"/>
</dbReference>
<proteinExistence type="predicted"/>
<keyword evidence="1" id="KW-0548">Nucleotidyltransferase</keyword>
<organism evidence="1 2">
    <name type="scientific">Lignipirellula cremea</name>
    <dbReference type="NCBI Taxonomy" id="2528010"/>
    <lineage>
        <taxon>Bacteria</taxon>
        <taxon>Pseudomonadati</taxon>
        <taxon>Planctomycetota</taxon>
        <taxon>Planctomycetia</taxon>
        <taxon>Pirellulales</taxon>
        <taxon>Pirellulaceae</taxon>
        <taxon>Lignipirellula</taxon>
    </lineage>
</organism>
<dbReference type="SUPFAM" id="SSF52540">
    <property type="entry name" value="P-loop containing nucleoside triphosphate hydrolases"/>
    <property type="match status" value="1"/>
</dbReference>
<dbReference type="PANTHER" id="PTHR11669:SF8">
    <property type="entry name" value="DNA POLYMERASE III SUBUNIT DELTA"/>
    <property type="match status" value="1"/>
</dbReference>
<evidence type="ECO:0000313" key="1">
    <source>
        <dbReference type="EMBL" id="QDU94815.1"/>
    </source>
</evidence>